<evidence type="ECO:0000313" key="2">
    <source>
        <dbReference type="EMBL" id="GAA3753888.1"/>
    </source>
</evidence>
<feature type="region of interest" description="Disordered" evidence="1">
    <location>
        <begin position="1"/>
        <end position="31"/>
    </location>
</feature>
<protein>
    <submittedName>
        <fullName evidence="2">Uncharacterized protein</fullName>
    </submittedName>
</protein>
<evidence type="ECO:0000313" key="3">
    <source>
        <dbReference type="Proteomes" id="UP001499884"/>
    </source>
</evidence>
<dbReference type="Proteomes" id="UP001499884">
    <property type="component" value="Unassembled WGS sequence"/>
</dbReference>
<comment type="caution">
    <text evidence="2">The sequence shown here is derived from an EMBL/GenBank/DDBJ whole genome shotgun (WGS) entry which is preliminary data.</text>
</comment>
<gene>
    <name evidence="2" type="ORF">GCM10023082_56740</name>
</gene>
<reference evidence="3" key="1">
    <citation type="journal article" date="2019" name="Int. J. Syst. Evol. Microbiol.">
        <title>The Global Catalogue of Microorganisms (GCM) 10K type strain sequencing project: providing services to taxonomists for standard genome sequencing and annotation.</title>
        <authorList>
            <consortium name="The Broad Institute Genomics Platform"/>
            <consortium name="The Broad Institute Genome Sequencing Center for Infectious Disease"/>
            <person name="Wu L."/>
            <person name="Ma J."/>
        </authorList>
    </citation>
    <scope>NUCLEOTIDE SEQUENCE [LARGE SCALE GENOMIC DNA]</scope>
    <source>
        <strain evidence="3">JCM 30846</strain>
    </source>
</reference>
<dbReference type="EMBL" id="BAABEP010000061">
    <property type="protein sequence ID" value="GAA3753888.1"/>
    <property type="molecule type" value="Genomic_DNA"/>
</dbReference>
<proteinExistence type="predicted"/>
<organism evidence="2 3">
    <name type="scientific">Streptomyces tremellae</name>
    <dbReference type="NCBI Taxonomy" id="1124239"/>
    <lineage>
        <taxon>Bacteria</taxon>
        <taxon>Bacillati</taxon>
        <taxon>Actinomycetota</taxon>
        <taxon>Actinomycetes</taxon>
        <taxon>Kitasatosporales</taxon>
        <taxon>Streptomycetaceae</taxon>
        <taxon>Streptomyces</taxon>
    </lineage>
</organism>
<feature type="compositionally biased region" description="Polar residues" evidence="1">
    <location>
        <begin position="1"/>
        <end position="15"/>
    </location>
</feature>
<accession>A0ABP7G2Q9</accession>
<evidence type="ECO:0000256" key="1">
    <source>
        <dbReference type="SAM" id="MobiDB-lite"/>
    </source>
</evidence>
<sequence length="112" mass="11836">MRVSMSPVTPRSAATSPGRFPGGVEEEIGPRRPGAIYQNVSGAFEVLALVTDSARATQMLKRTARWALVVRDVLHPDAQPFVVGSVWTCSDYLVRPAKAAAPEAPASFAAAA</sequence>
<name>A0ABP7G2Q9_9ACTN</name>
<keyword evidence="3" id="KW-1185">Reference proteome</keyword>